<dbReference type="AlphaFoldDB" id="A0A096AZ77"/>
<dbReference type="Gene3D" id="3.40.50.11970">
    <property type="match status" value="1"/>
</dbReference>
<keyword evidence="1" id="KW-0645">Protease</keyword>
<dbReference type="OrthoDB" id="5507507at2"/>
<evidence type="ECO:0000313" key="2">
    <source>
        <dbReference type="Proteomes" id="UP000029614"/>
    </source>
</evidence>
<name>A0A096AZ77_9BACT</name>
<dbReference type="Pfam" id="PF03415">
    <property type="entry name" value="Peptidase_C11"/>
    <property type="match status" value="1"/>
</dbReference>
<proteinExistence type="predicted"/>
<dbReference type="GO" id="GO:0008233">
    <property type="term" value="F:peptidase activity"/>
    <property type="evidence" value="ECO:0007669"/>
    <property type="project" value="UniProtKB-KW"/>
</dbReference>
<keyword evidence="1" id="KW-0378">Hydrolase</keyword>
<dbReference type="GO" id="GO:0006508">
    <property type="term" value="P:proteolysis"/>
    <property type="evidence" value="ECO:0007669"/>
    <property type="project" value="UniProtKB-KW"/>
</dbReference>
<protein>
    <submittedName>
        <fullName evidence="1">Clostripain family protease</fullName>
    </submittedName>
</protein>
<dbReference type="Proteomes" id="UP000029614">
    <property type="component" value="Unassembled WGS sequence"/>
</dbReference>
<keyword evidence="2" id="KW-1185">Reference proteome</keyword>
<dbReference type="RefSeq" id="WP_036855023.1">
    <property type="nucleotide sequence ID" value="NZ_JRNU01000013.1"/>
</dbReference>
<dbReference type="PROSITE" id="PS51257">
    <property type="entry name" value="PROKAR_LIPOPROTEIN"/>
    <property type="match status" value="1"/>
</dbReference>
<dbReference type="PANTHER" id="PTHR37835:SF1">
    <property type="entry name" value="ALPHA-CLOSTRIPAIN"/>
    <property type="match status" value="1"/>
</dbReference>
<comment type="caution">
    <text evidence="1">The sequence shown here is derived from an EMBL/GenBank/DDBJ whole genome shotgun (WGS) entry which is preliminary data.</text>
</comment>
<reference evidence="1 2" key="1">
    <citation type="submission" date="2014-07" db="EMBL/GenBank/DDBJ databases">
        <authorList>
            <person name="McCorrison J."/>
            <person name="Sanka R."/>
            <person name="Torralba M."/>
            <person name="Gillis M."/>
            <person name="Haft D.H."/>
            <person name="Methe B."/>
            <person name="Sutton G."/>
            <person name="Nelson K.E."/>
        </authorList>
    </citation>
    <scope>NUCLEOTIDE SEQUENCE [LARGE SCALE GENOMIC DNA]</scope>
    <source>
        <strain evidence="1 2">DNF00058</strain>
    </source>
</reference>
<organism evidence="1 2">
    <name type="scientific">Prevotella amnii DNF00058</name>
    <dbReference type="NCBI Taxonomy" id="1401066"/>
    <lineage>
        <taxon>Bacteria</taxon>
        <taxon>Pseudomonadati</taxon>
        <taxon>Bacteroidota</taxon>
        <taxon>Bacteroidia</taxon>
        <taxon>Bacteroidales</taxon>
        <taxon>Prevotellaceae</taxon>
        <taxon>Prevotella</taxon>
    </lineage>
</organism>
<evidence type="ECO:0000313" key="1">
    <source>
        <dbReference type="EMBL" id="KGF52343.1"/>
    </source>
</evidence>
<accession>A0A096AZ77</accession>
<sequence length="416" mass="46949">MKKKYLYHLLLLLIAVVIVISCKTDEEDTHFGNDPFTSSVLIVYMPWTGNADNTYAGLLENFEDNIKGIEEGIKKEGGIANGLKIMVFLSKSAEESELYLLTYKDGAVKENIVKTYTSAYSFNTSKGLASLLSTVKTYTNADSKTKYGLIIGGHGTGWTAKDAWEKYPTRARRSVKTAWKAPLFTMTRFIGSVSDKEYAMDVDDVARGIKQADIKLQYLLFDNCYMANVETAYALKDVTRYLIASTSEILAVGMPYKDMYAHLNPEKPNYKEVVSSFKKFFDTYRFPYGALSVIDCSKTEPLAEQMKMLNHKYTIQDNEKDNIQKLGGFEPTIFFDILSYVKQKKPSEKDLSTFRQTLQSTVIASTSTKELLSVLYGGNEKYIPVEDYSGLTISDPTTHPVALKTIKSTHWWEATH</sequence>
<gene>
    <name evidence="1" type="ORF">HMPREF9302_04220</name>
</gene>
<dbReference type="EMBL" id="JRNU01000013">
    <property type="protein sequence ID" value="KGF52343.1"/>
    <property type="molecule type" value="Genomic_DNA"/>
</dbReference>
<dbReference type="InterPro" id="IPR005077">
    <property type="entry name" value="Peptidase_C11"/>
</dbReference>
<dbReference type="PANTHER" id="PTHR37835">
    <property type="entry name" value="ALPHA-CLOSTRIPAIN"/>
    <property type="match status" value="1"/>
</dbReference>